<evidence type="ECO:0000313" key="3">
    <source>
        <dbReference type="Proteomes" id="UP000823388"/>
    </source>
</evidence>
<organism evidence="2 3">
    <name type="scientific">Panicum virgatum</name>
    <name type="common">Blackwell switchgrass</name>
    <dbReference type="NCBI Taxonomy" id="38727"/>
    <lineage>
        <taxon>Eukaryota</taxon>
        <taxon>Viridiplantae</taxon>
        <taxon>Streptophyta</taxon>
        <taxon>Embryophyta</taxon>
        <taxon>Tracheophyta</taxon>
        <taxon>Spermatophyta</taxon>
        <taxon>Magnoliopsida</taxon>
        <taxon>Liliopsida</taxon>
        <taxon>Poales</taxon>
        <taxon>Poaceae</taxon>
        <taxon>PACMAD clade</taxon>
        <taxon>Panicoideae</taxon>
        <taxon>Panicodae</taxon>
        <taxon>Paniceae</taxon>
        <taxon>Panicinae</taxon>
        <taxon>Panicum</taxon>
        <taxon>Panicum sect. Hiantes</taxon>
    </lineage>
</organism>
<reference evidence="2" key="1">
    <citation type="submission" date="2020-05" db="EMBL/GenBank/DDBJ databases">
        <title>WGS assembly of Panicum virgatum.</title>
        <authorList>
            <person name="Lovell J.T."/>
            <person name="Jenkins J."/>
            <person name="Shu S."/>
            <person name="Juenger T.E."/>
            <person name="Schmutz J."/>
        </authorList>
    </citation>
    <scope>NUCLEOTIDE SEQUENCE</scope>
    <source>
        <strain evidence="2">AP13</strain>
    </source>
</reference>
<sequence length="133" mass="14137">MGTSTMAAIWSSSSAVARPSPAMDDARSSSSVAAWPSPLKDCRTLPPEECRCSWRATPHRCPRAPAAGPACRARVHAKGVAPLTTSSRAASSERPPPKQGYATARESKERLRVWMEGRSPARSFGAGGRCVDD</sequence>
<name>A0A8T0VWL0_PANVG</name>
<dbReference type="EMBL" id="CM029039">
    <property type="protein sequence ID" value="KAG2640532.1"/>
    <property type="molecule type" value="Genomic_DNA"/>
</dbReference>
<dbReference type="Proteomes" id="UP000823388">
    <property type="component" value="Chromosome 2K"/>
</dbReference>
<protein>
    <submittedName>
        <fullName evidence="2">Uncharacterized protein</fullName>
    </submittedName>
</protein>
<proteinExistence type="predicted"/>
<comment type="caution">
    <text evidence="2">The sequence shown here is derived from an EMBL/GenBank/DDBJ whole genome shotgun (WGS) entry which is preliminary data.</text>
</comment>
<evidence type="ECO:0000256" key="1">
    <source>
        <dbReference type="SAM" id="MobiDB-lite"/>
    </source>
</evidence>
<evidence type="ECO:0000313" key="2">
    <source>
        <dbReference type="EMBL" id="KAG2640532.1"/>
    </source>
</evidence>
<feature type="compositionally biased region" description="Low complexity" evidence="1">
    <location>
        <begin position="11"/>
        <end position="22"/>
    </location>
</feature>
<feature type="region of interest" description="Disordered" evidence="1">
    <location>
        <begin position="81"/>
        <end position="108"/>
    </location>
</feature>
<keyword evidence="3" id="KW-1185">Reference proteome</keyword>
<accession>A0A8T0VWL0</accession>
<gene>
    <name evidence="2" type="ORF">PVAP13_2KG109300</name>
</gene>
<feature type="region of interest" description="Disordered" evidence="1">
    <location>
        <begin position="1"/>
        <end position="38"/>
    </location>
</feature>
<dbReference type="AlphaFoldDB" id="A0A8T0VWL0"/>